<dbReference type="InterPro" id="IPR050088">
    <property type="entry name" value="IspD/TarI_cytidylyltransf_bact"/>
</dbReference>
<evidence type="ECO:0000256" key="4">
    <source>
        <dbReference type="SAM" id="MobiDB-lite"/>
    </source>
</evidence>
<keyword evidence="5" id="KW-0812">Transmembrane</keyword>
<evidence type="ECO:0000256" key="5">
    <source>
        <dbReference type="SAM" id="Phobius"/>
    </source>
</evidence>
<keyword evidence="3" id="KW-0548">Nucleotidyltransferase</keyword>
<dbReference type="SUPFAM" id="SSF53448">
    <property type="entry name" value="Nucleotide-diphospho-sugar transferases"/>
    <property type="match status" value="1"/>
</dbReference>
<evidence type="ECO:0000313" key="6">
    <source>
        <dbReference type="EMBL" id="KAK9908971.1"/>
    </source>
</evidence>
<dbReference type="HAMAP" id="MF_00108">
    <property type="entry name" value="IspD"/>
    <property type="match status" value="1"/>
</dbReference>
<dbReference type="Proteomes" id="UP001491310">
    <property type="component" value="Unassembled WGS sequence"/>
</dbReference>
<evidence type="ECO:0000256" key="2">
    <source>
        <dbReference type="ARBA" id="ARBA00022679"/>
    </source>
</evidence>
<keyword evidence="5" id="KW-1133">Transmembrane helix</keyword>
<comment type="caution">
    <text evidence="6">The sequence shown here is derived from an EMBL/GenBank/DDBJ whole genome shotgun (WGS) entry which is preliminary data.</text>
</comment>
<reference evidence="6 7" key="1">
    <citation type="journal article" date="2024" name="Nat. Commun.">
        <title>Phylogenomics reveals the evolutionary origins of lichenization in chlorophyte algae.</title>
        <authorList>
            <person name="Puginier C."/>
            <person name="Libourel C."/>
            <person name="Otte J."/>
            <person name="Skaloud P."/>
            <person name="Haon M."/>
            <person name="Grisel S."/>
            <person name="Petersen M."/>
            <person name="Berrin J.G."/>
            <person name="Delaux P.M."/>
            <person name="Dal Grande F."/>
            <person name="Keller J."/>
        </authorList>
    </citation>
    <scope>NUCLEOTIDE SEQUENCE [LARGE SCALE GENOMIC DNA]</scope>
    <source>
        <strain evidence="6 7">SAG 216-7</strain>
    </source>
</reference>
<dbReference type="InterPro" id="IPR034683">
    <property type="entry name" value="IspD/TarI"/>
</dbReference>
<dbReference type="EMBL" id="JALJOT010000007">
    <property type="protein sequence ID" value="KAK9908971.1"/>
    <property type="molecule type" value="Genomic_DNA"/>
</dbReference>
<accession>A0ABR2YPP4</accession>
<feature type="region of interest" description="Disordered" evidence="4">
    <location>
        <begin position="328"/>
        <end position="358"/>
    </location>
</feature>
<keyword evidence="7" id="KW-1185">Reference proteome</keyword>
<sequence length="401" mass="43690">MVGRLDAPPAQSAPFLAHRNIALIPTRAFRAFQAVSRSSAHAKPRKSRTIASLPRGLPRQLQQRLGQCRAISGNGAQEEYSSEPGSVSFILLAGGVGKRMGASIPKQYLELLGQPIAMYSLETVASMPEIGEVVIVCDPSYRALFQRYYDKLPVKPRLVFTEPGKERQDSVYNGFAASNPDSVLVAIHDSARPLVTINDVRRCLKDGLEVGAAVLGVPVKPTIKEVDSERNVVKTLARAALWEVQTPQVIRPALLREGFELVRKDSLEVTDDVSIIEALGRPVRVTQGSYTNIKVTTPDDMSVAERFLSENEAAIVERSRRQTVQLRAQEGDKTEVVDGKKPASEEPKPVSSTPKVEKGQTTAIVTGAISIIFGVLYLLLVQLLDSRGNQLLPPPPEAFGL</sequence>
<dbReference type="InterPro" id="IPR001228">
    <property type="entry name" value="IspD"/>
</dbReference>
<dbReference type="InterPro" id="IPR029044">
    <property type="entry name" value="Nucleotide-diphossugar_trans"/>
</dbReference>
<keyword evidence="2" id="KW-0808">Transferase</keyword>
<gene>
    <name evidence="6" type="ORF">WJX75_005450</name>
</gene>
<evidence type="ECO:0000256" key="3">
    <source>
        <dbReference type="ARBA" id="ARBA00022695"/>
    </source>
</evidence>
<feature type="compositionally biased region" description="Basic and acidic residues" evidence="4">
    <location>
        <begin position="329"/>
        <end position="348"/>
    </location>
</feature>
<protein>
    <recommendedName>
        <fullName evidence="8">2-C-methyl-D-erythritol 4-phosphate cytidylyltransferase</fullName>
    </recommendedName>
</protein>
<comment type="similarity">
    <text evidence="1">Belongs to the IspD/TarI cytidylyltransferase family. IspD subfamily.</text>
</comment>
<feature type="transmembrane region" description="Helical" evidence="5">
    <location>
        <begin position="363"/>
        <end position="384"/>
    </location>
</feature>
<name>A0ABR2YPP4_9CHLO</name>
<keyword evidence="5" id="KW-0472">Membrane</keyword>
<dbReference type="Gene3D" id="3.90.550.10">
    <property type="entry name" value="Spore Coat Polysaccharide Biosynthesis Protein SpsA, Chain A"/>
    <property type="match status" value="1"/>
</dbReference>
<proteinExistence type="inferred from homology"/>
<evidence type="ECO:0000256" key="1">
    <source>
        <dbReference type="ARBA" id="ARBA00009789"/>
    </source>
</evidence>
<dbReference type="PANTHER" id="PTHR32125">
    <property type="entry name" value="2-C-METHYL-D-ERYTHRITOL 4-PHOSPHATE CYTIDYLYLTRANSFERASE, CHLOROPLASTIC"/>
    <property type="match status" value="1"/>
</dbReference>
<evidence type="ECO:0008006" key="8">
    <source>
        <dbReference type="Google" id="ProtNLM"/>
    </source>
</evidence>
<dbReference type="NCBIfam" id="TIGR00453">
    <property type="entry name" value="ispD"/>
    <property type="match status" value="1"/>
</dbReference>
<organism evidence="6 7">
    <name type="scientific">Coccomyxa subellipsoidea</name>
    <dbReference type="NCBI Taxonomy" id="248742"/>
    <lineage>
        <taxon>Eukaryota</taxon>
        <taxon>Viridiplantae</taxon>
        <taxon>Chlorophyta</taxon>
        <taxon>core chlorophytes</taxon>
        <taxon>Trebouxiophyceae</taxon>
        <taxon>Trebouxiophyceae incertae sedis</taxon>
        <taxon>Coccomyxaceae</taxon>
        <taxon>Coccomyxa</taxon>
    </lineage>
</organism>
<evidence type="ECO:0000313" key="7">
    <source>
        <dbReference type="Proteomes" id="UP001491310"/>
    </source>
</evidence>
<dbReference type="PANTHER" id="PTHR32125:SF4">
    <property type="entry name" value="2-C-METHYL-D-ERYTHRITOL 4-PHOSPHATE CYTIDYLYLTRANSFERASE, CHLOROPLASTIC"/>
    <property type="match status" value="1"/>
</dbReference>
<dbReference type="CDD" id="cd02516">
    <property type="entry name" value="CDP-ME_synthetase"/>
    <property type="match status" value="1"/>
</dbReference>
<dbReference type="Pfam" id="PF01128">
    <property type="entry name" value="IspD"/>
    <property type="match status" value="1"/>
</dbReference>